<dbReference type="PANTHER" id="PTHR24322">
    <property type="entry name" value="PKSB"/>
    <property type="match status" value="1"/>
</dbReference>
<dbReference type="STRING" id="37001.A0A1A9WDA6"/>
<evidence type="ECO:0000313" key="4">
    <source>
        <dbReference type="Proteomes" id="UP000091820"/>
    </source>
</evidence>
<dbReference type="VEuPathDB" id="VectorBase:GBRI015454"/>
<keyword evidence="2" id="KW-0560">Oxidoreductase</keyword>
<evidence type="ECO:0000256" key="2">
    <source>
        <dbReference type="ARBA" id="ARBA00023002"/>
    </source>
</evidence>
<dbReference type="SUPFAM" id="SSF51735">
    <property type="entry name" value="NAD(P)-binding Rossmann-fold domains"/>
    <property type="match status" value="1"/>
</dbReference>
<proteinExistence type="inferred from homology"/>
<dbReference type="InterPro" id="IPR020904">
    <property type="entry name" value="Sc_DH/Rdtase_CS"/>
</dbReference>
<dbReference type="InterPro" id="IPR002347">
    <property type="entry name" value="SDR_fam"/>
</dbReference>
<reference evidence="4" key="1">
    <citation type="submission" date="2014-03" db="EMBL/GenBank/DDBJ databases">
        <authorList>
            <person name="Aksoy S."/>
            <person name="Warren W."/>
            <person name="Wilson R.K."/>
        </authorList>
    </citation>
    <scope>NUCLEOTIDE SEQUENCE [LARGE SCALE GENOMIC DNA]</scope>
    <source>
        <strain evidence="4">IAEA</strain>
    </source>
</reference>
<dbReference type="PRINTS" id="PR00081">
    <property type="entry name" value="GDHRDH"/>
</dbReference>
<comment type="similarity">
    <text evidence="1">Belongs to the short-chain dehydrogenases/reductases (SDR) family.</text>
</comment>
<accession>A0A1A9WDA6</accession>
<dbReference type="PANTHER" id="PTHR24322:SF736">
    <property type="entry name" value="RETINOL DEHYDROGENASE 10"/>
    <property type="match status" value="1"/>
</dbReference>
<reference evidence="3" key="2">
    <citation type="submission" date="2020-05" db="UniProtKB">
        <authorList>
            <consortium name="EnsemblMetazoa"/>
        </authorList>
    </citation>
    <scope>IDENTIFICATION</scope>
    <source>
        <strain evidence="3">IAEA</strain>
    </source>
</reference>
<sequence length="173" mass="19771">MPCHPLLQHNEKEIRLMYDVNVLAHIWMMQSFLPDMIAQNRGHILALSSCAGLFGSNNLVAYCGTKYAVRGLMKALAEELRRLNSENQIKTTIIYPYMNDTGLCKKPRFRFSSMGLIKPKETAASIIKAQRTGIEEISIPRYYCIMEKFSNFFPSKITQLIRDFLDVGVDSDL</sequence>
<organism evidence="3 4">
    <name type="scientific">Glossina brevipalpis</name>
    <dbReference type="NCBI Taxonomy" id="37001"/>
    <lineage>
        <taxon>Eukaryota</taxon>
        <taxon>Metazoa</taxon>
        <taxon>Ecdysozoa</taxon>
        <taxon>Arthropoda</taxon>
        <taxon>Hexapoda</taxon>
        <taxon>Insecta</taxon>
        <taxon>Pterygota</taxon>
        <taxon>Neoptera</taxon>
        <taxon>Endopterygota</taxon>
        <taxon>Diptera</taxon>
        <taxon>Brachycera</taxon>
        <taxon>Muscomorpha</taxon>
        <taxon>Hippoboscoidea</taxon>
        <taxon>Glossinidae</taxon>
        <taxon>Glossina</taxon>
    </lineage>
</organism>
<dbReference type="Proteomes" id="UP000091820">
    <property type="component" value="Unassembled WGS sequence"/>
</dbReference>
<dbReference type="Pfam" id="PF00106">
    <property type="entry name" value="adh_short"/>
    <property type="match status" value="1"/>
</dbReference>
<keyword evidence="4" id="KW-1185">Reference proteome</keyword>
<evidence type="ECO:0000313" key="3">
    <source>
        <dbReference type="EnsemblMetazoa" id="GBRI015454-PA"/>
    </source>
</evidence>
<dbReference type="AlphaFoldDB" id="A0A1A9WDA6"/>
<dbReference type="EnsemblMetazoa" id="GBRI015454-RA">
    <property type="protein sequence ID" value="GBRI015454-PA"/>
    <property type="gene ID" value="GBRI015454"/>
</dbReference>
<dbReference type="GO" id="GO:0005811">
    <property type="term" value="C:lipid droplet"/>
    <property type="evidence" value="ECO:0007669"/>
    <property type="project" value="TreeGrafter"/>
</dbReference>
<dbReference type="GO" id="GO:0016616">
    <property type="term" value="F:oxidoreductase activity, acting on the CH-OH group of donors, NAD or NADP as acceptor"/>
    <property type="evidence" value="ECO:0007669"/>
    <property type="project" value="TreeGrafter"/>
</dbReference>
<dbReference type="InterPro" id="IPR036291">
    <property type="entry name" value="NAD(P)-bd_dom_sf"/>
</dbReference>
<dbReference type="PROSITE" id="PS00061">
    <property type="entry name" value="ADH_SHORT"/>
    <property type="match status" value="1"/>
</dbReference>
<dbReference type="Gene3D" id="3.40.50.720">
    <property type="entry name" value="NAD(P)-binding Rossmann-like Domain"/>
    <property type="match status" value="1"/>
</dbReference>
<name>A0A1A9WDA6_9MUSC</name>
<evidence type="ECO:0000256" key="1">
    <source>
        <dbReference type="ARBA" id="ARBA00006484"/>
    </source>
</evidence>
<protein>
    <submittedName>
        <fullName evidence="3">Uncharacterized protein</fullName>
    </submittedName>
</protein>